<comment type="caution">
    <text evidence="1">The sequence shown here is derived from an EMBL/GenBank/DDBJ whole genome shotgun (WGS) entry which is preliminary data.</text>
</comment>
<name>A0ACC0YE45_9ROSI</name>
<sequence>MYLPILIQQICAMDSSQGLMEGSVSCHLEITQIREQNKEIEMVMNTNVENSSCSKRKRRSKVWEDFTYSVGKDGKEWAQCNHCEKEFVGSSKSGTTHLKNHLKSCPVLRNPGGVADKAKEKTVIDPESNGSDLVRKIIKYGIKGIKDDIVDVYQQEKDKIHEYLDKLTCRFNVTIDPLPTRELGMDSWSMKIWVIDDSWEFKNRIICLGESIYDIKKRVKSFSEDWKRDKEICSMIKFGSFYVSGCEEVKDICNWFTGTSQSVLTLLMKIDLVISFDGLAKISRNDILTNMRKLRDYIITNAKELQSGIEKASTSESLSSSWVEDKDVVEWVMGCKEEIYELEDTDPNFNSINFIEDWDEADLLYDSWKVFDDWREDVGKLLETENNKTANVNFPVFCQIFSKLIQLEKSDNHYSRLTASRIREYFDEYWNNSELILVIPVILDPRFKIDFIVENLYKEMYGNDATTHLKGMIDDVTNIFNQYVKGTNNFMSSSSQESELNCYLNDPKCSSDERFNILQWWRLNSLIYPTLARMARDFLSIRISIASNNDSLVKEIKDVYDCLGNLDDDDFKLKFACTKFWLNNLKNN</sequence>
<accession>A0ACC0YE45</accession>
<organism evidence="1 2">
    <name type="scientific">Pistacia integerrima</name>
    <dbReference type="NCBI Taxonomy" id="434235"/>
    <lineage>
        <taxon>Eukaryota</taxon>
        <taxon>Viridiplantae</taxon>
        <taxon>Streptophyta</taxon>
        <taxon>Embryophyta</taxon>
        <taxon>Tracheophyta</taxon>
        <taxon>Spermatophyta</taxon>
        <taxon>Magnoliopsida</taxon>
        <taxon>eudicotyledons</taxon>
        <taxon>Gunneridae</taxon>
        <taxon>Pentapetalae</taxon>
        <taxon>rosids</taxon>
        <taxon>malvids</taxon>
        <taxon>Sapindales</taxon>
        <taxon>Anacardiaceae</taxon>
        <taxon>Pistacia</taxon>
    </lineage>
</organism>
<protein>
    <submittedName>
        <fullName evidence="1">Uncharacterized protein</fullName>
    </submittedName>
</protein>
<keyword evidence="2" id="KW-1185">Reference proteome</keyword>
<dbReference type="Proteomes" id="UP001163603">
    <property type="component" value="Chromosome 7"/>
</dbReference>
<proteinExistence type="predicted"/>
<reference evidence="2" key="1">
    <citation type="journal article" date="2023" name="G3 (Bethesda)">
        <title>Genome assembly and association tests identify interacting loci associated with vigor, precocity, and sex in interspecific pistachio rootstocks.</title>
        <authorList>
            <person name="Palmer W."/>
            <person name="Jacygrad E."/>
            <person name="Sagayaradj S."/>
            <person name="Cavanaugh K."/>
            <person name="Han R."/>
            <person name="Bertier L."/>
            <person name="Beede B."/>
            <person name="Kafkas S."/>
            <person name="Golino D."/>
            <person name="Preece J."/>
            <person name="Michelmore R."/>
        </authorList>
    </citation>
    <scope>NUCLEOTIDE SEQUENCE [LARGE SCALE GENOMIC DNA]</scope>
</reference>
<evidence type="ECO:0000313" key="1">
    <source>
        <dbReference type="EMBL" id="KAJ0035390.1"/>
    </source>
</evidence>
<gene>
    <name evidence="1" type="ORF">Pint_25829</name>
</gene>
<dbReference type="EMBL" id="CM047742">
    <property type="protein sequence ID" value="KAJ0035390.1"/>
    <property type="molecule type" value="Genomic_DNA"/>
</dbReference>
<evidence type="ECO:0000313" key="2">
    <source>
        <dbReference type="Proteomes" id="UP001163603"/>
    </source>
</evidence>